<reference evidence="12 13" key="1">
    <citation type="journal article" date="2016" name="Nat. Commun.">
        <title>Thousands of microbial genomes shed light on interconnected biogeochemical processes in an aquifer system.</title>
        <authorList>
            <person name="Anantharaman K."/>
            <person name="Brown C.T."/>
            <person name="Hug L.A."/>
            <person name="Sharon I."/>
            <person name="Castelle C.J."/>
            <person name="Probst A.J."/>
            <person name="Thomas B.C."/>
            <person name="Singh A."/>
            <person name="Wilkins M.J."/>
            <person name="Karaoz U."/>
            <person name="Brodie E.L."/>
            <person name="Williams K.H."/>
            <person name="Hubbard S.S."/>
            <person name="Banfield J.F."/>
        </authorList>
    </citation>
    <scope>NUCLEOTIDE SEQUENCE [LARGE SCALE GENOMIC DNA]</scope>
</reference>
<dbReference type="FunFam" id="1.10.3370.10:FF:000001">
    <property type="entry name" value="Preprotein translocase subunit SecY"/>
    <property type="match status" value="1"/>
</dbReference>
<dbReference type="InterPro" id="IPR002208">
    <property type="entry name" value="SecY/SEC61-alpha"/>
</dbReference>
<comment type="subunit">
    <text evidence="10">Component of the Sec protein translocase complex. Heterotrimer consisting of SecY, SecE and SecG subunits. The heterotrimers can form oligomers, although 1 heterotrimer is thought to be able to translocate proteins. Interacts with the ribosome. Interacts with SecDF, and other proteins may be involved. Interacts with SecA.</text>
</comment>
<dbReference type="PRINTS" id="PR00303">
    <property type="entry name" value="SECYTRNLCASE"/>
</dbReference>
<name>A0A1G1YMN4_9BACT</name>
<feature type="transmembrane region" description="Helical" evidence="10">
    <location>
        <begin position="206"/>
        <end position="226"/>
    </location>
</feature>
<dbReference type="PANTHER" id="PTHR10906">
    <property type="entry name" value="SECY/SEC61-ALPHA FAMILY MEMBER"/>
    <property type="match status" value="1"/>
</dbReference>
<dbReference type="Gene3D" id="1.10.3370.10">
    <property type="entry name" value="SecY subunit domain"/>
    <property type="match status" value="1"/>
</dbReference>
<dbReference type="GO" id="GO:0043952">
    <property type="term" value="P:protein transport by the Sec complex"/>
    <property type="evidence" value="ECO:0007669"/>
    <property type="project" value="UniProtKB-UniRule"/>
</dbReference>
<evidence type="ECO:0000256" key="11">
    <source>
        <dbReference type="RuleBase" id="RU004349"/>
    </source>
</evidence>
<evidence type="ECO:0000313" key="12">
    <source>
        <dbReference type="EMBL" id="OGY53056.1"/>
    </source>
</evidence>
<keyword evidence="4 10" id="KW-0812">Transmembrane</keyword>
<protein>
    <recommendedName>
        <fullName evidence="9 10">Protein translocase subunit SecY</fullName>
    </recommendedName>
</protein>
<feature type="transmembrane region" description="Helical" evidence="10">
    <location>
        <begin position="391"/>
        <end position="409"/>
    </location>
</feature>
<dbReference type="AlphaFoldDB" id="A0A1G1YMN4"/>
<evidence type="ECO:0000256" key="4">
    <source>
        <dbReference type="ARBA" id="ARBA00022692"/>
    </source>
</evidence>
<dbReference type="InterPro" id="IPR030659">
    <property type="entry name" value="SecY_CS"/>
</dbReference>
<dbReference type="GO" id="GO:0006605">
    <property type="term" value="P:protein targeting"/>
    <property type="evidence" value="ECO:0007669"/>
    <property type="project" value="UniProtKB-UniRule"/>
</dbReference>
<evidence type="ECO:0000256" key="8">
    <source>
        <dbReference type="ARBA" id="ARBA00023136"/>
    </source>
</evidence>
<keyword evidence="7 10" id="KW-0811">Translocation</keyword>
<dbReference type="Proteomes" id="UP000177376">
    <property type="component" value="Unassembled WGS sequence"/>
</dbReference>
<keyword evidence="8 10" id="KW-0472">Membrane</keyword>
<dbReference type="HAMAP" id="MF_01465">
    <property type="entry name" value="SecY"/>
    <property type="match status" value="1"/>
</dbReference>
<comment type="function">
    <text evidence="10">The central subunit of the protein translocation channel SecYEG. Consists of two halves formed by TMs 1-5 and 6-10. These two domains form a lateral gate at the front which open onto the bilayer between TMs 2 and 7, and are clamped together by SecE at the back. The channel is closed by both a pore ring composed of hydrophobic SecY resides and a short helix (helix 2A) on the extracellular side of the membrane which forms a plug. The plug probably moves laterally to allow the channel to open. The ring and the pore may move independently.</text>
</comment>
<dbReference type="EMBL" id="MHIM01000006">
    <property type="protein sequence ID" value="OGY53056.1"/>
    <property type="molecule type" value="Genomic_DNA"/>
</dbReference>
<evidence type="ECO:0000256" key="3">
    <source>
        <dbReference type="ARBA" id="ARBA00022448"/>
    </source>
</evidence>
<dbReference type="GO" id="GO:0005886">
    <property type="term" value="C:plasma membrane"/>
    <property type="evidence" value="ECO:0007669"/>
    <property type="project" value="UniProtKB-SubCell"/>
</dbReference>
<evidence type="ECO:0000256" key="9">
    <source>
        <dbReference type="ARBA" id="ARBA00039733"/>
    </source>
</evidence>
<dbReference type="SUPFAM" id="SSF103491">
    <property type="entry name" value="Preprotein translocase SecY subunit"/>
    <property type="match status" value="1"/>
</dbReference>
<feature type="transmembrane region" description="Helical" evidence="10">
    <location>
        <begin position="144"/>
        <end position="166"/>
    </location>
</feature>
<keyword evidence="6 10" id="KW-1133">Transmembrane helix</keyword>
<evidence type="ECO:0000256" key="5">
    <source>
        <dbReference type="ARBA" id="ARBA00022927"/>
    </source>
</evidence>
<evidence type="ECO:0000256" key="6">
    <source>
        <dbReference type="ARBA" id="ARBA00022989"/>
    </source>
</evidence>
<feature type="transmembrane region" description="Helical" evidence="10">
    <location>
        <begin position="306"/>
        <end position="328"/>
    </location>
</feature>
<dbReference type="NCBIfam" id="TIGR00967">
    <property type="entry name" value="3a0501s007"/>
    <property type="match status" value="1"/>
</dbReference>
<dbReference type="InterPro" id="IPR023201">
    <property type="entry name" value="SecY_dom_sf"/>
</dbReference>
<feature type="transmembrane region" description="Helical" evidence="10">
    <location>
        <begin position="112"/>
        <end position="132"/>
    </location>
</feature>
<dbReference type="Pfam" id="PF00344">
    <property type="entry name" value="SecY"/>
    <property type="match status" value="1"/>
</dbReference>
<dbReference type="PIRSF" id="PIRSF004557">
    <property type="entry name" value="SecY"/>
    <property type="match status" value="1"/>
</dbReference>
<comment type="subcellular location">
    <subcellularLocation>
        <location evidence="10">Cell membrane</location>
        <topology evidence="10">Multi-pass membrane protein</topology>
    </subcellularLocation>
    <subcellularLocation>
        <location evidence="1">Membrane</location>
        <topology evidence="1">Multi-pass membrane protein</topology>
    </subcellularLocation>
</comment>
<gene>
    <name evidence="10" type="primary">secY</name>
    <name evidence="12" type="ORF">A3A02_03040</name>
</gene>
<dbReference type="PROSITE" id="PS00755">
    <property type="entry name" value="SECY_1"/>
    <property type="match status" value="1"/>
</dbReference>
<dbReference type="InterPro" id="IPR026593">
    <property type="entry name" value="SecY"/>
</dbReference>
<sequence>MLNKIVQIWKINDLRKSILFVLAMLVIFRIAAHIPVPNVDVGALKNLFQNNQLLGLINVFSGGSMENFSVVMLGIAPYITASIIFQLLTMVIPKLEELSKEGEYGRQKINQWTRWLTVPLAFLQSFGMITILRQSAADVLPNFTSWQMLVAMVTITGGTIFLMWIGELISEKHIGNGISLLIFAGIISGLPTSVGSTFYTYDQTQIVNMIVFTAIALITIISVVIITEGQRNIPVSYARRIRGNKVYGGTNTHLPLRVNQAGVIPIIFAIAIIMFPPLIAQLFLRVKTSWLAASAQWVVQIFQDQLFYGIAYFVMVVAFTYFYTAVIFHPDQIAENLQKQGGFVPGIRPGKTTAEYLQKIVTRIIFTGALFLGIIAVLPLITAQITSTQSLVVGGTSLLIVVSVVIEMVSQINAQLSMRDYEEI</sequence>
<feature type="transmembrane region" description="Helical" evidence="10">
    <location>
        <begin position="263"/>
        <end position="286"/>
    </location>
</feature>
<evidence type="ECO:0000256" key="2">
    <source>
        <dbReference type="ARBA" id="ARBA00005751"/>
    </source>
</evidence>
<keyword evidence="5 10" id="KW-0653">Protein transport</keyword>
<keyword evidence="10" id="KW-1003">Cell membrane</keyword>
<comment type="similarity">
    <text evidence="2 10 11">Belongs to the SecY/SEC61-alpha family.</text>
</comment>
<evidence type="ECO:0000313" key="13">
    <source>
        <dbReference type="Proteomes" id="UP000177376"/>
    </source>
</evidence>
<feature type="transmembrane region" description="Helical" evidence="10">
    <location>
        <begin position="18"/>
        <end position="36"/>
    </location>
</feature>
<evidence type="ECO:0000256" key="10">
    <source>
        <dbReference type="HAMAP-Rule" id="MF_01465"/>
    </source>
</evidence>
<organism evidence="12 13">
    <name type="scientific">Candidatus Buchananbacteria bacterium RIFCSPLOWO2_01_FULL_39_33</name>
    <dbReference type="NCBI Taxonomy" id="1797543"/>
    <lineage>
        <taxon>Bacteria</taxon>
        <taxon>Candidatus Buchananiibacteriota</taxon>
    </lineage>
</organism>
<evidence type="ECO:0000256" key="7">
    <source>
        <dbReference type="ARBA" id="ARBA00023010"/>
    </source>
</evidence>
<comment type="caution">
    <text evidence="12">The sequence shown here is derived from an EMBL/GenBank/DDBJ whole genome shotgun (WGS) entry which is preliminary data.</text>
</comment>
<proteinExistence type="inferred from homology"/>
<feature type="transmembrane region" description="Helical" evidence="10">
    <location>
        <begin position="178"/>
        <end position="200"/>
    </location>
</feature>
<feature type="transmembrane region" description="Helical" evidence="10">
    <location>
        <begin position="68"/>
        <end position="92"/>
    </location>
</feature>
<keyword evidence="3 10" id="KW-0813">Transport</keyword>
<evidence type="ECO:0000256" key="1">
    <source>
        <dbReference type="ARBA" id="ARBA00004141"/>
    </source>
</evidence>
<feature type="transmembrane region" description="Helical" evidence="10">
    <location>
        <begin position="364"/>
        <end position="385"/>
    </location>
</feature>
<accession>A0A1G1YMN4</accession>
<dbReference type="GO" id="GO:0065002">
    <property type="term" value="P:intracellular protein transmembrane transport"/>
    <property type="evidence" value="ECO:0007669"/>
    <property type="project" value="UniProtKB-UniRule"/>
</dbReference>